<feature type="region of interest" description="Disordered" evidence="1">
    <location>
        <begin position="27"/>
        <end position="50"/>
    </location>
</feature>
<dbReference type="GO" id="GO:0000776">
    <property type="term" value="C:kinetochore"/>
    <property type="evidence" value="ECO:0007669"/>
    <property type="project" value="TreeGrafter"/>
</dbReference>
<evidence type="ECO:0000256" key="1">
    <source>
        <dbReference type="SAM" id="MobiDB-lite"/>
    </source>
</evidence>
<evidence type="ECO:0000313" key="4">
    <source>
        <dbReference type="Proteomes" id="UP001210925"/>
    </source>
</evidence>
<dbReference type="Pfam" id="PF13821">
    <property type="entry name" value="DUF4187"/>
    <property type="match status" value="1"/>
</dbReference>
<dbReference type="Proteomes" id="UP001210925">
    <property type="component" value="Unassembled WGS sequence"/>
</dbReference>
<dbReference type="InterPro" id="IPR025239">
    <property type="entry name" value="DUF4187"/>
</dbReference>
<evidence type="ECO:0000259" key="2">
    <source>
        <dbReference type="PROSITE" id="PS50174"/>
    </source>
</evidence>
<protein>
    <submittedName>
        <fullName evidence="3">G patch domain-containing protein 11</fullName>
    </submittedName>
</protein>
<comment type="caution">
    <text evidence="3">The sequence shown here is derived from an EMBL/GenBank/DDBJ whole genome shotgun (WGS) entry which is preliminary data.</text>
</comment>
<name>A0AAD5Y509_9FUNG</name>
<dbReference type="PANTHER" id="PTHR21032">
    <property type="entry name" value="G PATCH DOMAIN-CONTAINING PROTEIN 11"/>
    <property type="match status" value="1"/>
</dbReference>
<dbReference type="PANTHER" id="PTHR21032:SF0">
    <property type="entry name" value="G PATCH DOMAIN-CONTAINING PROTEIN 11"/>
    <property type="match status" value="1"/>
</dbReference>
<dbReference type="AlphaFoldDB" id="A0AAD5Y509"/>
<dbReference type="EMBL" id="JADGKB010000019">
    <property type="protein sequence ID" value="KAJ3259334.1"/>
    <property type="molecule type" value="Genomic_DNA"/>
</dbReference>
<dbReference type="GO" id="GO:0003676">
    <property type="term" value="F:nucleic acid binding"/>
    <property type="evidence" value="ECO:0007669"/>
    <property type="project" value="InterPro"/>
</dbReference>
<accession>A0AAD5Y509</accession>
<gene>
    <name evidence="3" type="primary">CCDC75</name>
    <name evidence="3" type="ORF">HK103_002532</name>
</gene>
<proteinExistence type="predicted"/>
<dbReference type="Pfam" id="PF01585">
    <property type="entry name" value="G-patch"/>
    <property type="match status" value="1"/>
</dbReference>
<evidence type="ECO:0000313" key="3">
    <source>
        <dbReference type="EMBL" id="KAJ3259334.1"/>
    </source>
</evidence>
<keyword evidence="4" id="KW-1185">Reference proteome</keyword>
<sequence>MKRDHSDDEDDYMNFVVEEQPTEVSYQQKRIKQLNQQQQKGYNKPKELQRREDLDVALSTEISSENKGFQMLQKMGYKKGQGLGNTKDAITEPIQITLSSAKDKSGIGNREYKFETVKEKNLKEAKFKDGTKTFLNDRQKLYKEKIHEADLKKLRLSCMTMDEQNAITSNEFWPTDLQKKPVRTLGQYNTEIVEEDEEKDEESFESKPVDEKVEIVNSYLREKYFYCLWCGCVYKDEADLERNCPGDEREDHDE</sequence>
<dbReference type="SMART" id="SM00443">
    <property type="entry name" value="G_patch"/>
    <property type="match status" value="1"/>
</dbReference>
<feature type="domain" description="G-patch" evidence="2">
    <location>
        <begin position="64"/>
        <end position="112"/>
    </location>
</feature>
<organism evidence="3 4">
    <name type="scientific">Boothiomyces macroporosus</name>
    <dbReference type="NCBI Taxonomy" id="261099"/>
    <lineage>
        <taxon>Eukaryota</taxon>
        <taxon>Fungi</taxon>
        <taxon>Fungi incertae sedis</taxon>
        <taxon>Chytridiomycota</taxon>
        <taxon>Chytridiomycota incertae sedis</taxon>
        <taxon>Chytridiomycetes</taxon>
        <taxon>Rhizophydiales</taxon>
        <taxon>Terramycetaceae</taxon>
        <taxon>Boothiomyces</taxon>
    </lineage>
</organism>
<dbReference type="SMART" id="SM01173">
    <property type="entry name" value="DUF4187"/>
    <property type="match status" value="1"/>
</dbReference>
<reference evidence="3" key="1">
    <citation type="submission" date="2020-05" db="EMBL/GenBank/DDBJ databases">
        <title>Phylogenomic resolution of chytrid fungi.</title>
        <authorList>
            <person name="Stajich J.E."/>
            <person name="Amses K."/>
            <person name="Simmons R."/>
            <person name="Seto K."/>
            <person name="Myers J."/>
            <person name="Bonds A."/>
            <person name="Quandt C.A."/>
            <person name="Barry K."/>
            <person name="Liu P."/>
            <person name="Grigoriev I."/>
            <person name="Longcore J.E."/>
            <person name="James T.Y."/>
        </authorList>
    </citation>
    <scope>NUCLEOTIDE SEQUENCE</scope>
    <source>
        <strain evidence="3">PLAUS21</strain>
    </source>
</reference>
<dbReference type="PROSITE" id="PS50174">
    <property type="entry name" value="G_PATCH"/>
    <property type="match status" value="1"/>
</dbReference>
<dbReference type="InterPro" id="IPR000467">
    <property type="entry name" value="G_patch_dom"/>
</dbReference>
<dbReference type="InterPro" id="IPR039249">
    <property type="entry name" value="GPATCH11"/>
</dbReference>